<dbReference type="AlphaFoldDB" id="A0A1T5EHT1"/>
<sequence>MKREQIQNWIDEGYQILKDGMPQGVEGQLWDNIDHLNTEEPQVFLLTDLLQWSDERLDKLDGFNDDQIQAMDS</sequence>
<name>A0A1T5EHT1_9SPHI</name>
<gene>
    <name evidence="1" type="ORF">SAMN05660841_02584</name>
</gene>
<protein>
    <submittedName>
        <fullName evidence="1">Uncharacterized protein</fullName>
    </submittedName>
</protein>
<dbReference type="RefSeq" id="WP_079643490.1">
    <property type="nucleotide sequence ID" value="NZ_FUZF01000011.1"/>
</dbReference>
<evidence type="ECO:0000313" key="1">
    <source>
        <dbReference type="EMBL" id="SKB83365.1"/>
    </source>
</evidence>
<organism evidence="1 2">
    <name type="scientific">Sphingobacterium nematocida</name>
    <dbReference type="NCBI Taxonomy" id="1513896"/>
    <lineage>
        <taxon>Bacteria</taxon>
        <taxon>Pseudomonadati</taxon>
        <taxon>Bacteroidota</taxon>
        <taxon>Sphingobacteriia</taxon>
        <taxon>Sphingobacteriales</taxon>
        <taxon>Sphingobacteriaceae</taxon>
        <taxon>Sphingobacterium</taxon>
    </lineage>
</organism>
<keyword evidence="2" id="KW-1185">Reference proteome</keyword>
<proteinExistence type="predicted"/>
<dbReference type="STRING" id="1513896.SAMN05660841_02584"/>
<reference evidence="2" key="1">
    <citation type="submission" date="2017-02" db="EMBL/GenBank/DDBJ databases">
        <authorList>
            <person name="Varghese N."/>
            <person name="Submissions S."/>
        </authorList>
    </citation>
    <scope>NUCLEOTIDE SEQUENCE [LARGE SCALE GENOMIC DNA]</scope>
    <source>
        <strain evidence="2">DSM 24091</strain>
    </source>
</reference>
<accession>A0A1T5EHT1</accession>
<dbReference type="Proteomes" id="UP000190150">
    <property type="component" value="Unassembled WGS sequence"/>
</dbReference>
<dbReference type="EMBL" id="FUZF01000011">
    <property type="protein sequence ID" value="SKB83365.1"/>
    <property type="molecule type" value="Genomic_DNA"/>
</dbReference>
<evidence type="ECO:0000313" key="2">
    <source>
        <dbReference type="Proteomes" id="UP000190150"/>
    </source>
</evidence>
<dbReference type="OrthoDB" id="711281at2"/>